<organism evidence="5 6">
    <name type="scientific">Catellatospora citrea</name>
    <dbReference type="NCBI Taxonomy" id="53366"/>
    <lineage>
        <taxon>Bacteria</taxon>
        <taxon>Bacillati</taxon>
        <taxon>Actinomycetota</taxon>
        <taxon>Actinomycetes</taxon>
        <taxon>Micromonosporales</taxon>
        <taxon>Micromonosporaceae</taxon>
        <taxon>Catellatospora</taxon>
    </lineage>
</organism>
<dbReference type="GO" id="GO:0003824">
    <property type="term" value="F:catalytic activity"/>
    <property type="evidence" value="ECO:0007669"/>
    <property type="project" value="InterPro"/>
</dbReference>
<dbReference type="Gene3D" id="3.30.300.30">
    <property type="match status" value="1"/>
</dbReference>
<dbReference type="InterPro" id="IPR001242">
    <property type="entry name" value="Condensation_dom"/>
</dbReference>
<evidence type="ECO:0000256" key="2">
    <source>
        <dbReference type="ARBA" id="ARBA00022450"/>
    </source>
</evidence>
<gene>
    <name evidence="5" type="ORF">Cci01nite_28120</name>
</gene>
<dbReference type="GO" id="GO:0008610">
    <property type="term" value="P:lipid biosynthetic process"/>
    <property type="evidence" value="ECO:0007669"/>
    <property type="project" value="UniProtKB-ARBA"/>
</dbReference>
<dbReference type="InterPro" id="IPR000873">
    <property type="entry name" value="AMP-dep_synth/lig_dom"/>
</dbReference>
<dbReference type="InterPro" id="IPR020806">
    <property type="entry name" value="PKS_PP-bd"/>
</dbReference>
<dbReference type="FunFam" id="1.10.1200.10:FF:000016">
    <property type="entry name" value="Non-ribosomal peptide synthase"/>
    <property type="match status" value="1"/>
</dbReference>
<dbReference type="InterPro" id="IPR006162">
    <property type="entry name" value="Ppantetheine_attach_site"/>
</dbReference>
<evidence type="ECO:0000313" key="6">
    <source>
        <dbReference type="Proteomes" id="UP000659904"/>
    </source>
</evidence>
<dbReference type="SMART" id="SM00823">
    <property type="entry name" value="PKS_PP"/>
    <property type="match status" value="1"/>
</dbReference>
<dbReference type="InterPro" id="IPR025110">
    <property type="entry name" value="AMP-bd_C"/>
</dbReference>
<dbReference type="InterPro" id="IPR045851">
    <property type="entry name" value="AMP-bd_C_sf"/>
</dbReference>
<dbReference type="PROSITE" id="PS00012">
    <property type="entry name" value="PHOSPHOPANTETHEINE"/>
    <property type="match status" value="1"/>
</dbReference>
<keyword evidence="3" id="KW-0597">Phosphoprotein</keyword>
<keyword evidence="6" id="KW-1185">Reference proteome</keyword>
<dbReference type="RefSeq" id="WP_120315232.1">
    <property type="nucleotide sequence ID" value="NZ_BONH01000009.1"/>
</dbReference>
<dbReference type="PROSITE" id="PS50075">
    <property type="entry name" value="CARRIER"/>
    <property type="match status" value="1"/>
</dbReference>
<dbReference type="GO" id="GO:0031177">
    <property type="term" value="F:phosphopantetheine binding"/>
    <property type="evidence" value="ECO:0007669"/>
    <property type="project" value="InterPro"/>
</dbReference>
<reference evidence="5 6" key="1">
    <citation type="submission" date="2021-01" db="EMBL/GenBank/DDBJ databases">
        <title>Whole genome shotgun sequence of Catellatospora citrea NBRC 14495.</title>
        <authorList>
            <person name="Komaki H."/>
            <person name="Tamura T."/>
        </authorList>
    </citation>
    <scope>NUCLEOTIDE SEQUENCE [LARGE SCALE GENOMIC DNA]</scope>
    <source>
        <strain evidence="5 6">NBRC 14495</strain>
    </source>
</reference>
<evidence type="ECO:0000256" key="1">
    <source>
        <dbReference type="ARBA" id="ARBA00001957"/>
    </source>
</evidence>
<comment type="caution">
    <text evidence="5">The sequence shown here is derived from an EMBL/GenBank/DDBJ whole genome shotgun (WGS) entry which is preliminary data.</text>
</comment>
<dbReference type="InterPro" id="IPR036736">
    <property type="entry name" value="ACP-like_sf"/>
</dbReference>
<dbReference type="GO" id="GO:0043041">
    <property type="term" value="P:amino acid activation for nonribosomal peptide biosynthetic process"/>
    <property type="evidence" value="ECO:0007669"/>
    <property type="project" value="TreeGrafter"/>
</dbReference>
<dbReference type="GO" id="GO:0044550">
    <property type="term" value="P:secondary metabolite biosynthetic process"/>
    <property type="evidence" value="ECO:0007669"/>
    <property type="project" value="TreeGrafter"/>
</dbReference>
<dbReference type="Pfam" id="PF00668">
    <property type="entry name" value="Condensation"/>
    <property type="match status" value="1"/>
</dbReference>
<accession>A0A8J3KEY6</accession>
<protein>
    <recommendedName>
        <fullName evidence="4">Carrier domain-containing protein</fullName>
    </recommendedName>
</protein>
<dbReference type="PROSITE" id="PS00455">
    <property type="entry name" value="AMP_BINDING"/>
    <property type="match status" value="1"/>
</dbReference>
<dbReference type="GO" id="GO:0072330">
    <property type="term" value="P:monocarboxylic acid biosynthetic process"/>
    <property type="evidence" value="ECO:0007669"/>
    <property type="project" value="UniProtKB-ARBA"/>
</dbReference>
<dbReference type="SUPFAM" id="SSF52777">
    <property type="entry name" value="CoA-dependent acyltransferases"/>
    <property type="match status" value="2"/>
</dbReference>
<dbReference type="Gene3D" id="3.30.559.30">
    <property type="entry name" value="Nonribosomal peptide synthetase, condensation domain"/>
    <property type="match status" value="1"/>
</dbReference>
<dbReference type="PANTHER" id="PTHR45527:SF1">
    <property type="entry name" value="FATTY ACID SYNTHASE"/>
    <property type="match status" value="1"/>
</dbReference>
<dbReference type="InterPro" id="IPR020845">
    <property type="entry name" value="AMP-binding_CS"/>
</dbReference>
<dbReference type="InterPro" id="IPR023213">
    <property type="entry name" value="CAT-like_dom_sf"/>
</dbReference>
<keyword evidence="2" id="KW-0596">Phosphopantetheine</keyword>
<sequence length="1024" mass="108911">MPEPEQGPLTAAQERLWFLDRLDPGDAAYHISTTSRLRGDLDRELLARAFDDATRRHESLRTRFGDHDGVPYQQIQPPRPTPIEYADLTGEPDPQAAARTRVEELLARPFDLAQGHLIRVGLLRLAADEHVLCMVVHHIVGDGWSMNLLYRQVTESYRGIEPTPPALRHLDHARDRRTADTSALDFWTGVLADPPILDLPLDRPRPPVRTSNGGVVLREFPGEIQQAVQAAARQLRCTPFMLLVTLYELTLAQFAGQDDLCVGTPVAGRDDVALEAVFGYLSGMLVLRADLSGDVSFRDLVLRTRRSFMEAFAHPDIPFEDLTARLHLPRDLSRNALFQATFTLHTTMNISATATEGFGGLAAEAFDSGAPHVKTDVAMDVQTSVDAMDVVLTYNSDLFDAATAHALADRFTALLHAVLTDPDLRVRELPLVGDDTRAELLRLATGPEPARAEPLLSRIEHTVAATPDAVALISGGGERVSYRDLWTRSGELADALRAAGVAPGGLVGVSVPRGPDLVASLLAVWRAGAGYVPLDPQLPQVRRAEMTAQAALAAVLTPQGVAAGAPVPAAAPGAAYVLFTSGSTGTPKAVLVGRAALDDRTAWMADAYALTAADRVVQFAGVGFDTHAEEIWPTLATGGTLVLLPDGPQSLPEVLAADPGITVLDLPTAYWQALLDVVPAWPAALRLVILGGEQVDAAAVAVWRDRHGDRIRLVNTYGPTEATIIATAADLGPADTSRRPPIGRPLAGVRAYVLDAAGRLVPPGAAGELCLAGAGLADGYLGRPDLTAERFVPDPYGPGLMYRTGDRVRLLRGEGTLEFLGRVDRQLKVRGVRVEPGEVEAVLTGHPQVGQAAVTAVGDTLVGYVTGAVGADEVRAYAASRLPALLVPSVIVALPELPLTRNGKVDLRALPPVTVGDEAHAAYVAPRTDAEALVAGIFTELLPVDRVGAGDDFFALGGHSLLATRVIARLRAAVDLDLPIRALFDRPTVAGFATAVEEALIAEIDRLTEEEAAAQLAVAGQGAP</sequence>
<dbReference type="InterPro" id="IPR009081">
    <property type="entry name" value="PP-bd_ACP"/>
</dbReference>
<dbReference type="Gene3D" id="1.10.1200.10">
    <property type="entry name" value="ACP-like"/>
    <property type="match status" value="1"/>
</dbReference>
<name>A0A8J3KEY6_9ACTN</name>
<dbReference type="Pfam" id="PF00550">
    <property type="entry name" value="PP-binding"/>
    <property type="match status" value="1"/>
</dbReference>
<dbReference type="Gene3D" id="3.30.559.10">
    <property type="entry name" value="Chloramphenicol acetyltransferase-like domain"/>
    <property type="match status" value="1"/>
</dbReference>
<dbReference type="EMBL" id="BONH01000009">
    <property type="protein sequence ID" value="GIF97718.1"/>
    <property type="molecule type" value="Genomic_DNA"/>
</dbReference>
<dbReference type="PANTHER" id="PTHR45527">
    <property type="entry name" value="NONRIBOSOMAL PEPTIDE SYNTHETASE"/>
    <property type="match status" value="1"/>
</dbReference>
<dbReference type="Proteomes" id="UP000659904">
    <property type="component" value="Unassembled WGS sequence"/>
</dbReference>
<comment type="cofactor">
    <cofactor evidence="1">
        <name>pantetheine 4'-phosphate</name>
        <dbReference type="ChEBI" id="CHEBI:47942"/>
    </cofactor>
</comment>
<dbReference type="InterPro" id="IPR042099">
    <property type="entry name" value="ANL_N_sf"/>
</dbReference>
<dbReference type="SUPFAM" id="SSF56801">
    <property type="entry name" value="Acetyl-CoA synthetase-like"/>
    <property type="match status" value="1"/>
</dbReference>
<evidence type="ECO:0000256" key="3">
    <source>
        <dbReference type="ARBA" id="ARBA00022553"/>
    </source>
</evidence>
<proteinExistence type="predicted"/>
<feature type="domain" description="Carrier" evidence="4">
    <location>
        <begin position="925"/>
        <end position="1000"/>
    </location>
</feature>
<dbReference type="Pfam" id="PF13193">
    <property type="entry name" value="AMP-binding_C"/>
    <property type="match status" value="1"/>
</dbReference>
<dbReference type="SUPFAM" id="SSF47336">
    <property type="entry name" value="ACP-like"/>
    <property type="match status" value="1"/>
</dbReference>
<dbReference type="CDD" id="cd05930">
    <property type="entry name" value="A_NRPS"/>
    <property type="match status" value="1"/>
</dbReference>
<evidence type="ECO:0000259" key="4">
    <source>
        <dbReference type="PROSITE" id="PS50075"/>
    </source>
</evidence>
<dbReference type="AlphaFoldDB" id="A0A8J3KEY6"/>
<evidence type="ECO:0000313" key="5">
    <source>
        <dbReference type="EMBL" id="GIF97718.1"/>
    </source>
</evidence>
<dbReference type="CDD" id="cd19531">
    <property type="entry name" value="LCL_NRPS-like"/>
    <property type="match status" value="1"/>
</dbReference>
<dbReference type="Gene3D" id="3.40.50.12780">
    <property type="entry name" value="N-terminal domain of ligase-like"/>
    <property type="match status" value="1"/>
</dbReference>
<dbReference type="GO" id="GO:0005737">
    <property type="term" value="C:cytoplasm"/>
    <property type="evidence" value="ECO:0007669"/>
    <property type="project" value="TreeGrafter"/>
</dbReference>
<dbReference type="Pfam" id="PF00501">
    <property type="entry name" value="AMP-binding"/>
    <property type="match status" value="2"/>
</dbReference>